<keyword evidence="3" id="KW-0328">Glycosyltransferase</keyword>
<accession>A0A5M6D3Z2</accession>
<organism evidence="9 10">
    <name type="scientific">Roseiconus nitratireducens</name>
    <dbReference type="NCBI Taxonomy" id="2605748"/>
    <lineage>
        <taxon>Bacteria</taxon>
        <taxon>Pseudomonadati</taxon>
        <taxon>Planctomycetota</taxon>
        <taxon>Planctomycetia</taxon>
        <taxon>Pirellulales</taxon>
        <taxon>Pirellulaceae</taxon>
        <taxon>Roseiconus</taxon>
    </lineage>
</organism>
<evidence type="ECO:0000256" key="6">
    <source>
        <dbReference type="ARBA" id="ARBA00022989"/>
    </source>
</evidence>
<feature type="transmembrane region" description="Helical" evidence="8">
    <location>
        <begin position="397"/>
        <end position="414"/>
    </location>
</feature>
<dbReference type="AlphaFoldDB" id="A0A5M6D3Z2"/>
<keyword evidence="4 9" id="KW-0808">Transferase</keyword>
<evidence type="ECO:0000256" key="2">
    <source>
        <dbReference type="ARBA" id="ARBA00022475"/>
    </source>
</evidence>
<evidence type="ECO:0000256" key="1">
    <source>
        <dbReference type="ARBA" id="ARBA00004651"/>
    </source>
</evidence>
<dbReference type="PANTHER" id="PTHR33908:SF11">
    <property type="entry name" value="MEMBRANE PROTEIN"/>
    <property type="match status" value="1"/>
</dbReference>
<dbReference type="GO" id="GO:0009103">
    <property type="term" value="P:lipopolysaccharide biosynthetic process"/>
    <property type="evidence" value="ECO:0007669"/>
    <property type="project" value="UniProtKB-ARBA"/>
</dbReference>
<feature type="transmembrane region" description="Helical" evidence="8">
    <location>
        <begin position="148"/>
        <end position="168"/>
    </location>
</feature>
<evidence type="ECO:0000256" key="4">
    <source>
        <dbReference type="ARBA" id="ARBA00022679"/>
    </source>
</evidence>
<dbReference type="GO" id="GO:0016763">
    <property type="term" value="F:pentosyltransferase activity"/>
    <property type="evidence" value="ECO:0007669"/>
    <property type="project" value="TreeGrafter"/>
</dbReference>
<dbReference type="InterPro" id="IPR050297">
    <property type="entry name" value="LipidA_mod_glycosyltrf_83"/>
</dbReference>
<feature type="transmembrane region" description="Helical" evidence="8">
    <location>
        <begin position="9"/>
        <end position="27"/>
    </location>
</feature>
<gene>
    <name evidence="9" type="ORF">FYK55_15460</name>
</gene>
<keyword evidence="2" id="KW-1003">Cell membrane</keyword>
<keyword evidence="10" id="KW-1185">Reference proteome</keyword>
<evidence type="ECO:0000313" key="10">
    <source>
        <dbReference type="Proteomes" id="UP000324479"/>
    </source>
</evidence>
<reference evidence="9 10" key="1">
    <citation type="submission" date="2019-08" db="EMBL/GenBank/DDBJ databases">
        <authorList>
            <person name="Dhanesh K."/>
            <person name="Kumar G."/>
            <person name="Sasikala C."/>
            <person name="Venkata Ramana C."/>
        </authorList>
    </citation>
    <scope>NUCLEOTIDE SEQUENCE [LARGE SCALE GENOMIC DNA]</scope>
    <source>
        <strain evidence="9 10">JC645</strain>
    </source>
</reference>
<feature type="transmembrane region" description="Helical" evidence="8">
    <location>
        <begin position="91"/>
        <end position="108"/>
    </location>
</feature>
<keyword evidence="7 8" id="KW-0472">Membrane</keyword>
<dbReference type="Proteomes" id="UP000324479">
    <property type="component" value="Unassembled WGS sequence"/>
</dbReference>
<keyword evidence="5 8" id="KW-0812">Transmembrane</keyword>
<dbReference type="GO" id="GO:0005886">
    <property type="term" value="C:plasma membrane"/>
    <property type="evidence" value="ECO:0007669"/>
    <property type="project" value="UniProtKB-SubCell"/>
</dbReference>
<comment type="caution">
    <text evidence="9">The sequence shown here is derived from an EMBL/GenBank/DDBJ whole genome shotgun (WGS) entry which is preliminary data.</text>
</comment>
<keyword evidence="6 8" id="KW-1133">Transmembrane helix</keyword>
<evidence type="ECO:0000256" key="5">
    <source>
        <dbReference type="ARBA" id="ARBA00022692"/>
    </source>
</evidence>
<protein>
    <submittedName>
        <fullName evidence="9">Glycosyltransferase family 39 protein</fullName>
    </submittedName>
</protein>
<sequence length="456" mass="50363">MPDRSPSRWLLFAVAVTVVVRVSIMWVTADRFTADPDAYLGLAQTLADHGVFGLLSAEGRPQPTAFRPPLYPAVLAFCLAVPWSARTAITVLHLLLAVLTSILVFLTGRRMASPIQAPASRFNASAAGGLAAVLIALDPILVRQSTEIMTETLAATLSIAVLWAWGGWIDAERPARRLVLAGALGGLMALAYLCRPTFLVWAALVCAAMLWIGARRRDLTSAMVAAAIVAIVVGGWTFRNWRAVGHPVWATTHGGYTLLLANNESFYQYLQQGRFGTAWDATSFLRAYDHRYEGDPRTESFWQRNWKGKPIIDPAITEHQDDRLAYEAAVATIRRHPGLFCWSMVVRVGRLWSPFPHGVASRSRVAVWAVGGFYVVVYALMLWAAWRHRWSLLQPRWWAVWALVLALTAVHAVYWSNLRMRAPAMPALVILASLSLLPSRHRHGSSGTVIADADAR</sequence>
<evidence type="ECO:0000256" key="8">
    <source>
        <dbReference type="SAM" id="Phobius"/>
    </source>
</evidence>
<evidence type="ECO:0000313" key="9">
    <source>
        <dbReference type="EMBL" id="KAA5542201.1"/>
    </source>
</evidence>
<evidence type="ECO:0000256" key="7">
    <source>
        <dbReference type="ARBA" id="ARBA00023136"/>
    </source>
</evidence>
<feature type="transmembrane region" description="Helical" evidence="8">
    <location>
        <begin position="365"/>
        <end position="385"/>
    </location>
</feature>
<name>A0A5M6D3Z2_9BACT</name>
<proteinExistence type="predicted"/>
<comment type="subcellular location">
    <subcellularLocation>
        <location evidence="1">Cell membrane</location>
        <topology evidence="1">Multi-pass membrane protein</topology>
    </subcellularLocation>
</comment>
<dbReference type="EMBL" id="VWOX01000008">
    <property type="protein sequence ID" value="KAA5542201.1"/>
    <property type="molecule type" value="Genomic_DNA"/>
</dbReference>
<evidence type="ECO:0000256" key="3">
    <source>
        <dbReference type="ARBA" id="ARBA00022676"/>
    </source>
</evidence>
<feature type="transmembrane region" description="Helical" evidence="8">
    <location>
        <begin position="221"/>
        <end position="238"/>
    </location>
</feature>
<dbReference type="PANTHER" id="PTHR33908">
    <property type="entry name" value="MANNOSYLTRANSFERASE YKCB-RELATED"/>
    <property type="match status" value="1"/>
</dbReference>
<feature type="transmembrane region" description="Helical" evidence="8">
    <location>
        <begin position="120"/>
        <end position="142"/>
    </location>
</feature>
<dbReference type="RefSeq" id="WP_150077349.1">
    <property type="nucleotide sequence ID" value="NZ_VWOX01000008.1"/>
</dbReference>